<feature type="transmembrane region" description="Helical" evidence="10">
    <location>
        <begin position="128"/>
        <end position="149"/>
    </location>
</feature>
<accession>A0A1X0L419</accession>
<dbReference type="Gene3D" id="3.30.565.10">
    <property type="entry name" value="Histidine kinase-like ATPase, C-terminal domain"/>
    <property type="match status" value="1"/>
</dbReference>
<evidence type="ECO:0000256" key="1">
    <source>
        <dbReference type="ARBA" id="ARBA00004651"/>
    </source>
</evidence>
<keyword evidence="7" id="KW-0902">Two-component regulatory system</keyword>
<gene>
    <name evidence="14" type="primary">narS_1</name>
    <name evidence="12" type="ORF">B4U45_02545</name>
    <name evidence="13" type="ORF">B4U45_02685</name>
    <name evidence="14" type="ORF">LAUMK42_03157</name>
    <name evidence="15" type="ORF">LAUMK4_03105</name>
</gene>
<evidence type="ECO:0000256" key="3">
    <source>
        <dbReference type="ARBA" id="ARBA00022679"/>
    </source>
</evidence>
<dbReference type="EC" id="2.7.13.3" evidence="14"/>
<evidence type="ECO:0000313" key="18">
    <source>
        <dbReference type="Proteomes" id="UP000279331"/>
    </source>
</evidence>
<comment type="caution">
    <text evidence="14">The sequence shown here is derived from an EMBL/GenBank/DDBJ whole genome shotgun (WGS) entry which is preliminary data.</text>
</comment>
<keyword evidence="17" id="KW-1185">Reference proteome</keyword>
<evidence type="ECO:0000256" key="4">
    <source>
        <dbReference type="ARBA" id="ARBA00022692"/>
    </source>
</evidence>
<feature type="transmembrane region" description="Helical" evidence="10">
    <location>
        <begin position="45"/>
        <end position="67"/>
    </location>
</feature>
<evidence type="ECO:0000256" key="6">
    <source>
        <dbReference type="ARBA" id="ARBA00022989"/>
    </source>
</evidence>
<comment type="subcellular location">
    <subcellularLocation>
        <location evidence="1">Cell membrane</location>
        <topology evidence="1">Multi-pass membrane protein</topology>
    </subcellularLocation>
</comment>
<reference evidence="17 18" key="2">
    <citation type="submission" date="2018-09" db="EMBL/GenBank/DDBJ databases">
        <authorList>
            <person name="Tagini F."/>
        </authorList>
    </citation>
    <scope>NUCLEOTIDE SEQUENCE [LARGE SCALE GENOMIC DNA]</scope>
    <source>
        <strain evidence="15 17">MK4</strain>
        <strain evidence="14 18">MK42</strain>
    </source>
</reference>
<evidence type="ECO:0000256" key="10">
    <source>
        <dbReference type="SAM" id="Phobius"/>
    </source>
</evidence>
<feature type="region of interest" description="Disordered" evidence="9">
    <location>
        <begin position="395"/>
        <end position="416"/>
    </location>
</feature>
<evidence type="ECO:0000256" key="8">
    <source>
        <dbReference type="ARBA" id="ARBA00023136"/>
    </source>
</evidence>
<evidence type="ECO:0000313" key="16">
    <source>
        <dbReference type="Proteomes" id="UP000192335"/>
    </source>
</evidence>
<feature type="domain" description="Histidine kinase/HSP90-like ATPase" evidence="11">
    <location>
        <begin position="299"/>
        <end position="395"/>
    </location>
</feature>
<evidence type="ECO:0000313" key="17">
    <source>
        <dbReference type="Proteomes" id="UP000271464"/>
    </source>
</evidence>
<evidence type="ECO:0000256" key="7">
    <source>
        <dbReference type="ARBA" id="ARBA00023012"/>
    </source>
</evidence>
<dbReference type="EMBL" id="MWQA01000001">
    <property type="protein sequence ID" value="ORC05707.1"/>
    <property type="molecule type" value="Genomic_DNA"/>
</dbReference>
<protein>
    <submittedName>
        <fullName evidence="14">Sensor histidine kinase NarS</fullName>
        <ecNumber evidence="14">2.7.13.3</ecNumber>
    </submittedName>
</protein>
<evidence type="ECO:0000259" key="11">
    <source>
        <dbReference type="SMART" id="SM00387"/>
    </source>
</evidence>
<dbReference type="InterPro" id="IPR003594">
    <property type="entry name" value="HATPase_dom"/>
</dbReference>
<feature type="compositionally biased region" description="Basic and acidic residues" evidence="9">
    <location>
        <begin position="407"/>
        <end position="416"/>
    </location>
</feature>
<feature type="transmembrane region" description="Helical" evidence="10">
    <location>
        <begin position="21"/>
        <end position="39"/>
    </location>
</feature>
<proteinExistence type="predicted"/>
<keyword evidence="6 10" id="KW-1133">Transmembrane helix</keyword>
<dbReference type="EMBL" id="UPHL01000088">
    <property type="protein sequence ID" value="VAZ84337.1"/>
    <property type="molecule type" value="Genomic_DNA"/>
</dbReference>
<evidence type="ECO:0000313" key="12">
    <source>
        <dbReference type="EMBL" id="ORC05707.1"/>
    </source>
</evidence>
<dbReference type="GeneID" id="66596196"/>
<dbReference type="InterPro" id="IPR036890">
    <property type="entry name" value="HATPase_C_sf"/>
</dbReference>
<evidence type="ECO:0000313" key="14">
    <source>
        <dbReference type="EMBL" id="VAZ84337.1"/>
    </source>
</evidence>
<dbReference type="PANTHER" id="PTHR24421">
    <property type="entry name" value="NITRATE/NITRITE SENSOR PROTEIN NARX-RELATED"/>
    <property type="match status" value="1"/>
</dbReference>
<keyword evidence="4 10" id="KW-0812">Transmembrane</keyword>
<dbReference type="AlphaFoldDB" id="A0A1X0L419"/>
<dbReference type="InterPro" id="IPR050482">
    <property type="entry name" value="Sensor_HK_TwoCompSys"/>
</dbReference>
<evidence type="ECO:0000313" key="13">
    <source>
        <dbReference type="EMBL" id="ORC05729.1"/>
    </source>
</evidence>
<dbReference type="CDD" id="cd16917">
    <property type="entry name" value="HATPase_UhpB-NarQ-NarX-like"/>
    <property type="match status" value="1"/>
</dbReference>
<dbReference type="Proteomes" id="UP000192335">
    <property type="component" value="Unassembled WGS sequence"/>
</dbReference>
<dbReference type="Proteomes" id="UP000271464">
    <property type="component" value="Unassembled WGS sequence"/>
</dbReference>
<dbReference type="GO" id="GO:0000160">
    <property type="term" value="P:phosphorelay signal transduction system"/>
    <property type="evidence" value="ECO:0007669"/>
    <property type="project" value="UniProtKB-KW"/>
</dbReference>
<dbReference type="RefSeq" id="WP_075549110.1">
    <property type="nucleotide sequence ID" value="NZ_CADEAW010000200.1"/>
</dbReference>
<dbReference type="PANTHER" id="PTHR24421:SF37">
    <property type="entry name" value="SENSOR HISTIDINE KINASE NARS"/>
    <property type="match status" value="1"/>
</dbReference>
<sequence length="416" mass="44377">MNSTDIEQVLRKQRLRSLQGGSILRVGVAVIMFSAMLTLTEPARLPAQAVLLGVYAFVTVGALLLTYAGTSQLLNDDRALLTLALTDVAAVFGFKLLSPGGYIPLLVMALLPRLVAVELSLRRAGMVLACAFAVFTASVLQDPVIMSRVGPRETAVIVLMYGFICGTALLVVIFRLRNIDELAELTTSREELLAETMTASQAERRQISEFIHDGPLQDVLAARRDIAGFLKRSPDAPLDQALASLQDASRLLREATFELHPALLDQVGLAAAVEKLVAVAAARSGIAITTDIDYPQPNAIDPILFGVIRELVSNVARHSQARSATVKLAIDGDAARIDVTDDGIGLTGDGAARRLTQGHIGLASHRARVQAAGGTLTIIEGPVGARLQVTVPLRHPAPTTASATVPRRTDREPERC</sequence>
<feature type="transmembrane region" description="Helical" evidence="10">
    <location>
        <begin position="155"/>
        <end position="174"/>
    </location>
</feature>
<evidence type="ECO:0000256" key="9">
    <source>
        <dbReference type="SAM" id="MobiDB-lite"/>
    </source>
</evidence>
<evidence type="ECO:0000256" key="2">
    <source>
        <dbReference type="ARBA" id="ARBA00022475"/>
    </source>
</evidence>
<evidence type="ECO:0000256" key="5">
    <source>
        <dbReference type="ARBA" id="ARBA00022777"/>
    </source>
</evidence>
<keyword evidence="8 10" id="KW-0472">Membrane</keyword>
<reference evidence="12 16" key="1">
    <citation type="submission" date="2017-02" db="EMBL/GenBank/DDBJ databases">
        <title>Mycobacterium kansasii genomes.</title>
        <authorList>
            <person name="Borowka P."/>
            <person name="Strapagiel D."/>
            <person name="Marciniak B."/>
            <person name="Lach J."/>
            <person name="Bakula Z."/>
            <person name="Van Ingen J."/>
            <person name="Safianowska A."/>
            <person name="Brzostek A."/>
            <person name="Dziadek J."/>
            <person name="Jagielski T."/>
        </authorList>
    </citation>
    <scope>NUCLEOTIDE SEQUENCE [LARGE SCALE GENOMIC DNA]</scope>
    <source>
        <strain evidence="12 16">12MK</strain>
    </source>
</reference>
<dbReference type="Pfam" id="PF02518">
    <property type="entry name" value="HATPase_c"/>
    <property type="match status" value="1"/>
</dbReference>
<dbReference type="GO" id="GO:0005886">
    <property type="term" value="C:plasma membrane"/>
    <property type="evidence" value="ECO:0007669"/>
    <property type="project" value="UniProtKB-SubCell"/>
</dbReference>
<dbReference type="Proteomes" id="UP000279331">
    <property type="component" value="Unassembled WGS sequence"/>
</dbReference>
<dbReference type="EMBL" id="UPHM01000084">
    <property type="protein sequence ID" value="VAZ95328.1"/>
    <property type="molecule type" value="Genomic_DNA"/>
</dbReference>
<name>A0A1X0L419_9MYCO</name>
<keyword evidence="5 14" id="KW-0418">Kinase</keyword>
<keyword evidence="2" id="KW-1003">Cell membrane</keyword>
<organism evidence="14 18">
    <name type="scientific">Mycobacterium persicum</name>
    <dbReference type="NCBI Taxonomy" id="1487726"/>
    <lineage>
        <taxon>Bacteria</taxon>
        <taxon>Bacillati</taxon>
        <taxon>Actinomycetota</taxon>
        <taxon>Actinomycetes</taxon>
        <taxon>Mycobacteriales</taxon>
        <taxon>Mycobacteriaceae</taxon>
        <taxon>Mycobacterium</taxon>
    </lineage>
</organism>
<dbReference type="GO" id="GO:0004673">
    <property type="term" value="F:protein histidine kinase activity"/>
    <property type="evidence" value="ECO:0007669"/>
    <property type="project" value="UniProtKB-EC"/>
</dbReference>
<dbReference type="SMART" id="SM00387">
    <property type="entry name" value="HATPase_c"/>
    <property type="match status" value="1"/>
</dbReference>
<evidence type="ECO:0000313" key="15">
    <source>
        <dbReference type="EMBL" id="VAZ95328.1"/>
    </source>
</evidence>
<dbReference type="SUPFAM" id="SSF55874">
    <property type="entry name" value="ATPase domain of HSP90 chaperone/DNA topoisomerase II/histidine kinase"/>
    <property type="match status" value="1"/>
</dbReference>
<keyword evidence="3 14" id="KW-0808">Transferase</keyword>
<dbReference type="EMBL" id="MWQA01000001">
    <property type="protein sequence ID" value="ORC05729.1"/>
    <property type="molecule type" value="Genomic_DNA"/>
</dbReference>